<dbReference type="Proteomes" id="UP000183832">
    <property type="component" value="Unassembled WGS sequence"/>
</dbReference>
<dbReference type="EMBL" id="CVRI01000047">
    <property type="protein sequence ID" value="CRK97969.1"/>
    <property type="molecule type" value="Genomic_DNA"/>
</dbReference>
<reference evidence="3 4" key="1">
    <citation type="submission" date="2015-04" db="EMBL/GenBank/DDBJ databases">
        <authorList>
            <person name="Syromyatnikov M.Y."/>
            <person name="Popov V.N."/>
        </authorList>
    </citation>
    <scope>NUCLEOTIDE SEQUENCE [LARGE SCALE GENOMIC DNA]</scope>
</reference>
<dbReference type="EMBL" id="CVRI01000047">
    <property type="protein sequence ID" value="CRK97961.1"/>
    <property type="molecule type" value="Genomic_DNA"/>
</dbReference>
<dbReference type="AlphaFoldDB" id="A0A1J1IHP0"/>
<proteinExistence type="predicted"/>
<keyword evidence="4" id="KW-1185">Reference proteome</keyword>
<accession>A0A1J1IHP0</accession>
<feature type="compositionally biased region" description="Low complexity" evidence="1">
    <location>
        <begin position="10"/>
        <end position="20"/>
    </location>
</feature>
<evidence type="ECO:0000313" key="3">
    <source>
        <dbReference type="EMBL" id="CRK97969.1"/>
    </source>
</evidence>
<evidence type="ECO:0000313" key="2">
    <source>
        <dbReference type="EMBL" id="CRK97961.1"/>
    </source>
</evidence>
<organism evidence="3 4">
    <name type="scientific">Clunio marinus</name>
    <dbReference type="NCBI Taxonomy" id="568069"/>
    <lineage>
        <taxon>Eukaryota</taxon>
        <taxon>Metazoa</taxon>
        <taxon>Ecdysozoa</taxon>
        <taxon>Arthropoda</taxon>
        <taxon>Hexapoda</taxon>
        <taxon>Insecta</taxon>
        <taxon>Pterygota</taxon>
        <taxon>Neoptera</taxon>
        <taxon>Endopterygota</taxon>
        <taxon>Diptera</taxon>
        <taxon>Nematocera</taxon>
        <taxon>Chironomoidea</taxon>
        <taxon>Chironomidae</taxon>
        <taxon>Clunio</taxon>
    </lineage>
</organism>
<name>A0A1J1IHP0_9DIPT</name>
<protein>
    <submittedName>
        <fullName evidence="2">CLUMA_CG011333, isoform A</fullName>
    </submittedName>
    <submittedName>
        <fullName evidence="3">CLUMA_CG011341, isoform A</fullName>
    </submittedName>
</protein>
<evidence type="ECO:0000256" key="1">
    <source>
        <dbReference type="SAM" id="MobiDB-lite"/>
    </source>
</evidence>
<feature type="region of interest" description="Disordered" evidence="1">
    <location>
        <begin position="1"/>
        <end position="20"/>
    </location>
</feature>
<sequence>MCPILSQAGSDLDSNSSLNQSNNEFTLNIKVDRRKMIFRTGKHFLPFRRLSKKENSSSIEYVEERRI</sequence>
<gene>
    <name evidence="2" type="ORF">CLUMA_CG011333</name>
    <name evidence="3" type="ORF">CLUMA_CG011341</name>
</gene>
<evidence type="ECO:0000313" key="4">
    <source>
        <dbReference type="Proteomes" id="UP000183832"/>
    </source>
</evidence>